<accession>A0A852Y9E6</accession>
<evidence type="ECO:0000256" key="1">
    <source>
        <dbReference type="SAM" id="Phobius"/>
    </source>
</evidence>
<keyword evidence="1" id="KW-0812">Transmembrane</keyword>
<keyword evidence="3" id="KW-1185">Reference proteome</keyword>
<protein>
    <submittedName>
        <fullName evidence="2">Uncharacterized protein</fullName>
    </submittedName>
</protein>
<evidence type="ECO:0000313" key="3">
    <source>
        <dbReference type="Proteomes" id="UP000553888"/>
    </source>
</evidence>
<reference evidence="2 3" key="1">
    <citation type="submission" date="2020-07" db="EMBL/GenBank/DDBJ databases">
        <title>Sequencing the genomes of 1000 actinobacteria strains.</title>
        <authorList>
            <person name="Klenk H.-P."/>
        </authorList>
    </citation>
    <scope>NUCLEOTIDE SEQUENCE [LARGE SCALE GENOMIC DNA]</scope>
    <source>
        <strain evidence="2 3">DSM 23141</strain>
    </source>
</reference>
<name>A0A852Y9E6_9MICO</name>
<keyword evidence="1" id="KW-0472">Membrane</keyword>
<dbReference type="Proteomes" id="UP000553888">
    <property type="component" value="Unassembled WGS sequence"/>
</dbReference>
<evidence type="ECO:0000313" key="2">
    <source>
        <dbReference type="EMBL" id="NYG97914.1"/>
    </source>
</evidence>
<keyword evidence="1" id="KW-1133">Transmembrane helix</keyword>
<sequence length="44" mass="4149">MNGFLKFCAVVGTGIVLVIGAAVTVAAVALGVASVISISTGASL</sequence>
<dbReference type="RefSeq" id="WP_255447136.1">
    <property type="nucleotide sequence ID" value="NZ_JACBZY010000001.1"/>
</dbReference>
<organism evidence="2 3">
    <name type="scientific">Schumannella luteola</name>
    <dbReference type="NCBI Taxonomy" id="472059"/>
    <lineage>
        <taxon>Bacteria</taxon>
        <taxon>Bacillati</taxon>
        <taxon>Actinomycetota</taxon>
        <taxon>Actinomycetes</taxon>
        <taxon>Micrococcales</taxon>
        <taxon>Microbacteriaceae</taxon>
        <taxon>Schumannella</taxon>
    </lineage>
</organism>
<feature type="transmembrane region" description="Helical" evidence="1">
    <location>
        <begin position="7"/>
        <end position="38"/>
    </location>
</feature>
<dbReference type="AlphaFoldDB" id="A0A852Y9E6"/>
<gene>
    <name evidence="2" type="ORF">BJ979_000540</name>
</gene>
<dbReference type="EMBL" id="JACBZY010000001">
    <property type="protein sequence ID" value="NYG97914.1"/>
    <property type="molecule type" value="Genomic_DNA"/>
</dbReference>
<comment type="caution">
    <text evidence="2">The sequence shown here is derived from an EMBL/GenBank/DDBJ whole genome shotgun (WGS) entry which is preliminary data.</text>
</comment>
<proteinExistence type="predicted"/>